<evidence type="ECO:0000256" key="3">
    <source>
        <dbReference type="ARBA" id="ARBA00023002"/>
    </source>
</evidence>
<evidence type="ECO:0000313" key="8">
    <source>
        <dbReference type="Proteomes" id="UP000242015"/>
    </source>
</evidence>
<dbReference type="InterPro" id="IPR050740">
    <property type="entry name" value="Aldehyde_DH_Superfamily"/>
</dbReference>
<dbReference type="Gene3D" id="3.40.309.10">
    <property type="entry name" value="Aldehyde Dehydrogenase, Chain A, domain 2"/>
    <property type="match status" value="1"/>
</dbReference>
<dbReference type="InterPro" id="IPR016160">
    <property type="entry name" value="Ald_DH_CS_CYS"/>
</dbReference>
<comment type="similarity">
    <text evidence="1 5">Belongs to the aldehyde dehydrogenase family.</text>
</comment>
<evidence type="ECO:0000256" key="1">
    <source>
        <dbReference type="ARBA" id="ARBA00009986"/>
    </source>
</evidence>
<dbReference type="InterPro" id="IPR016162">
    <property type="entry name" value="Ald_DH_N"/>
</dbReference>
<proteinExistence type="inferred from homology"/>
<dbReference type="EMBL" id="NEXF01000378">
    <property type="protein sequence ID" value="PSO06870.1"/>
    <property type="molecule type" value="Genomic_DNA"/>
</dbReference>
<dbReference type="AlphaFoldDB" id="A0A2R6C7N9"/>
<dbReference type="FunFam" id="3.40.309.10:FF:000009">
    <property type="entry name" value="Aldehyde dehydrogenase A"/>
    <property type="match status" value="1"/>
</dbReference>
<dbReference type="GO" id="GO:0004777">
    <property type="term" value="F:succinate-semialdehyde dehydrogenase (NAD+) activity"/>
    <property type="evidence" value="ECO:0007669"/>
    <property type="project" value="TreeGrafter"/>
</dbReference>
<keyword evidence="3 5" id="KW-0560">Oxidoreductase</keyword>
<dbReference type="PROSITE" id="PS00687">
    <property type="entry name" value="ALDEHYDE_DEHYDR_GLU"/>
    <property type="match status" value="1"/>
</dbReference>
<dbReference type="FunFam" id="3.40.605.10:FF:000007">
    <property type="entry name" value="NAD/NADP-dependent betaine aldehyde dehydrogenase"/>
    <property type="match status" value="1"/>
</dbReference>
<evidence type="ECO:0000313" key="7">
    <source>
        <dbReference type="EMBL" id="PSO06870.1"/>
    </source>
</evidence>
<name>A0A2R6C7N9_9ARCH</name>
<protein>
    <submittedName>
        <fullName evidence="7">Aldehyde dehydrogenase</fullName>
    </submittedName>
</protein>
<reference evidence="7 8" key="1">
    <citation type="submission" date="2017-04" db="EMBL/GenBank/DDBJ databases">
        <title>Novel microbial lineages endemic to geothermal iron-oxide mats fill important gaps in the evolutionary history of Archaea.</title>
        <authorList>
            <person name="Jay Z.J."/>
            <person name="Beam J.P."/>
            <person name="Dlakic M."/>
            <person name="Rusch D.B."/>
            <person name="Kozubal M.A."/>
            <person name="Inskeep W.P."/>
        </authorList>
    </citation>
    <scope>NUCLEOTIDE SEQUENCE [LARGE SCALE GENOMIC DNA]</scope>
    <source>
        <strain evidence="7">BE_D</strain>
    </source>
</reference>
<dbReference type="PANTHER" id="PTHR43353">
    <property type="entry name" value="SUCCINATE-SEMIALDEHYDE DEHYDROGENASE, MITOCHONDRIAL"/>
    <property type="match status" value="1"/>
</dbReference>
<accession>A0A2R6C7N9</accession>
<dbReference type="PANTHER" id="PTHR43353:SF5">
    <property type="entry name" value="SUCCINATE-SEMIALDEHYDE DEHYDROGENASE, MITOCHONDRIAL"/>
    <property type="match status" value="1"/>
</dbReference>
<dbReference type="Proteomes" id="UP000242015">
    <property type="component" value="Unassembled WGS sequence"/>
</dbReference>
<evidence type="ECO:0000256" key="2">
    <source>
        <dbReference type="ARBA" id="ARBA00011881"/>
    </source>
</evidence>
<dbReference type="Pfam" id="PF00171">
    <property type="entry name" value="Aldedh"/>
    <property type="match status" value="1"/>
</dbReference>
<feature type="active site" evidence="4">
    <location>
        <position position="255"/>
    </location>
</feature>
<comment type="caution">
    <text evidence="7">The sequence shown here is derived from an EMBL/GenBank/DDBJ whole genome shotgun (WGS) entry which is preliminary data.</text>
</comment>
<feature type="domain" description="Aldehyde dehydrogenase" evidence="6">
    <location>
        <begin position="21"/>
        <end position="479"/>
    </location>
</feature>
<gene>
    <name evidence="7" type="ORF">B9Q04_13835</name>
</gene>
<dbReference type="InterPro" id="IPR029510">
    <property type="entry name" value="Ald_DH_CS_GLU"/>
</dbReference>
<dbReference type="GO" id="GO:0009450">
    <property type="term" value="P:gamma-aminobutyric acid catabolic process"/>
    <property type="evidence" value="ECO:0007669"/>
    <property type="project" value="TreeGrafter"/>
</dbReference>
<organism evidence="7 8">
    <name type="scientific">Candidatus Marsarchaeota G2 archaeon BE_D</name>
    <dbReference type="NCBI Taxonomy" id="1978158"/>
    <lineage>
        <taxon>Archaea</taxon>
        <taxon>Candidatus Marsarchaeota</taxon>
        <taxon>Candidatus Marsarchaeota group 2</taxon>
    </lineage>
</organism>
<dbReference type="SUPFAM" id="SSF53720">
    <property type="entry name" value="ALDH-like"/>
    <property type="match status" value="1"/>
</dbReference>
<dbReference type="InterPro" id="IPR016161">
    <property type="entry name" value="Ald_DH/histidinol_DH"/>
</dbReference>
<dbReference type="Gene3D" id="3.40.605.10">
    <property type="entry name" value="Aldehyde Dehydrogenase, Chain A, domain 1"/>
    <property type="match status" value="1"/>
</dbReference>
<dbReference type="InterPro" id="IPR016163">
    <property type="entry name" value="Ald_DH_C"/>
</dbReference>
<evidence type="ECO:0000256" key="5">
    <source>
        <dbReference type="RuleBase" id="RU003345"/>
    </source>
</evidence>
<evidence type="ECO:0000256" key="4">
    <source>
        <dbReference type="PROSITE-ProRule" id="PRU10007"/>
    </source>
</evidence>
<evidence type="ECO:0000259" key="6">
    <source>
        <dbReference type="Pfam" id="PF00171"/>
    </source>
</evidence>
<dbReference type="NCBIfam" id="NF007497">
    <property type="entry name" value="PRK10090.1"/>
    <property type="match status" value="1"/>
</dbReference>
<comment type="subunit">
    <text evidence="2">Homotetramer.</text>
</comment>
<sequence length="499" mass="54924">MVEVLLMVESKGMYINGVWGHSSSGQVSNVVNPATEEVIATVPAGTVDDARAAIDSAEAVFDSWSSLTPLDRAKYLFRAADEMEAVKEDLARTITLEQGKPLYEARLEVDGSIENLRYYAEFARRIQGDVLPSDFPNRSVMILRLPLGVVAAITPWNFPSAMVTRKVAPALITGNTVVVKPSSYTPLSAIKIVEAFERAKLPRGVLNLVTGSGSSVGRELTSNNKTQLVTMTGSTEVGKQIMRDASGHVARLILELGGKAPFIVWRDADIAWAVKNALWARFWNAGQTCICAERIYVHREVAERFVSSFVEAARKLRIGDPMGDVDMGPQVSKSELEVREKFVEEALARGAKLLTGGRRPPSLTRGYYYEPTVFVDVDQKAPLVQEEVFGPVVPILEVESFDEAVEKANDSKYGLASYIFTRDLNIALKAANTLRFGETYINQVGPELLQGIHIGFKQSGLGGENSVYGLYNYTQLKTVYVDYSDKPNTPYLFPYTKQG</sequence>
<dbReference type="InterPro" id="IPR015590">
    <property type="entry name" value="Aldehyde_DH_dom"/>
</dbReference>
<dbReference type="PROSITE" id="PS00070">
    <property type="entry name" value="ALDEHYDE_DEHYDR_CYS"/>
    <property type="match status" value="1"/>
</dbReference>